<evidence type="ECO:0000313" key="1">
    <source>
        <dbReference type="EMBL" id="KAJ9642075.1"/>
    </source>
</evidence>
<protein>
    <submittedName>
        <fullName evidence="1">Uncharacterized protein</fullName>
    </submittedName>
</protein>
<keyword evidence="2" id="KW-1185">Reference proteome</keyword>
<organism evidence="1 2">
    <name type="scientific">Coniosporium tulheliwenetii</name>
    <dbReference type="NCBI Taxonomy" id="3383036"/>
    <lineage>
        <taxon>Eukaryota</taxon>
        <taxon>Fungi</taxon>
        <taxon>Dikarya</taxon>
        <taxon>Ascomycota</taxon>
        <taxon>Pezizomycotina</taxon>
        <taxon>Dothideomycetes</taxon>
        <taxon>Dothideomycetes incertae sedis</taxon>
        <taxon>Coniosporium</taxon>
    </lineage>
</organism>
<sequence length="163" mass="17956">MARGTRTLYANAPKIPFTVDINKREGYIGEFILAADGAFQDGVGPNFGIKFQVSGTSPTGVESTRNGYITLSTSEWGTFGRPDHGYVTFVFDGSAAHTYMYNTPTFSYLDGINIAIRWLEKENAVGITVSMDKTLIKEICDRAIRGILYAHEKAADWAVGKVW</sequence>
<accession>A0ACC2Z4D2</accession>
<dbReference type="EMBL" id="JAPDRP010000014">
    <property type="protein sequence ID" value="KAJ9642075.1"/>
    <property type="molecule type" value="Genomic_DNA"/>
</dbReference>
<gene>
    <name evidence="1" type="ORF">H2199_005290</name>
</gene>
<proteinExistence type="predicted"/>
<evidence type="ECO:0000313" key="2">
    <source>
        <dbReference type="Proteomes" id="UP001172680"/>
    </source>
</evidence>
<name>A0ACC2Z4D2_9PEZI</name>
<reference evidence="1" key="1">
    <citation type="submission" date="2022-10" db="EMBL/GenBank/DDBJ databases">
        <title>Culturing micro-colonial fungi from biological soil crusts in the Mojave desert and describing Neophaeococcomyces mojavensis, and introducing the new genera and species Taxawa tesnikishii.</title>
        <authorList>
            <person name="Kurbessoian T."/>
            <person name="Stajich J.E."/>
        </authorList>
    </citation>
    <scope>NUCLEOTIDE SEQUENCE</scope>
    <source>
        <strain evidence="1">JES_115</strain>
    </source>
</reference>
<dbReference type="Proteomes" id="UP001172680">
    <property type="component" value="Unassembled WGS sequence"/>
</dbReference>
<comment type="caution">
    <text evidence="1">The sequence shown here is derived from an EMBL/GenBank/DDBJ whole genome shotgun (WGS) entry which is preliminary data.</text>
</comment>